<keyword evidence="4" id="KW-1185">Reference proteome</keyword>
<dbReference type="Proteomes" id="UP001530400">
    <property type="component" value="Unassembled WGS sequence"/>
</dbReference>
<name>A0ABD3PZ41_9STRA</name>
<feature type="signal peptide" evidence="2">
    <location>
        <begin position="1"/>
        <end position="25"/>
    </location>
</feature>
<evidence type="ECO:0000256" key="1">
    <source>
        <dbReference type="ARBA" id="ARBA00009817"/>
    </source>
</evidence>
<evidence type="ECO:0000256" key="2">
    <source>
        <dbReference type="SAM" id="SignalP"/>
    </source>
</evidence>
<protein>
    <recommendedName>
        <fullName evidence="5">SOUL heme-binding protein</fullName>
    </recommendedName>
</protein>
<proteinExistence type="inferred from homology"/>
<feature type="chain" id="PRO_5044787199" description="SOUL heme-binding protein" evidence="2">
    <location>
        <begin position="26"/>
        <end position="430"/>
    </location>
</feature>
<reference evidence="3 4" key="1">
    <citation type="submission" date="2024-10" db="EMBL/GenBank/DDBJ databases">
        <title>Updated reference genomes for cyclostephanoid diatoms.</title>
        <authorList>
            <person name="Roberts W.R."/>
            <person name="Alverson A.J."/>
        </authorList>
    </citation>
    <scope>NUCLEOTIDE SEQUENCE [LARGE SCALE GENOMIC DNA]</scope>
    <source>
        <strain evidence="3 4">AJA010-31</strain>
    </source>
</reference>
<evidence type="ECO:0000313" key="4">
    <source>
        <dbReference type="Proteomes" id="UP001530400"/>
    </source>
</evidence>
<organism evidence="3 4">
    <name type="scientific">Cyclotella atomus</name>
    <dbReference type="NCBI Taxonomy" id="382360"/>
    <lineage>
        <taxon>Eukaryota</taxon>
        <taxon>Sar</taxon>
        <taxon>Stramenopiles</taxon>
        <taxon>Ochrophyta</taxon>
        <taxon>Bacillariophyta</taxon>
        <taxon>Coscinodiscophyceae</taxon>
        <taxon>Thalassiosirophycidae</taxon>
        <taxon>Stephanodiscales</taxon>
        <taxon>Stephanodiscaceae</taxon>
        <taxon>Cyclotella</taxon>
    </lineage>
</organism>
<keyword evidence="2" id="KW-0732">Signal</keyword>
<dbReference type="Gene3D" id="3.20.80.10">
    <property type="entry name" value="Regulatory factor, effector binding domain"/>
    <property type="match status" value="1"/>
</dbReference>
<evidence type="ECO:0008006" key="5">
    <source>
        <dbReference type="Google" id="ProtNLM"/>
    </source>
</evidence>
<accession>A0ABD3PZ41</accession>
<dbReference type="EMBL" id="JALLPJ020000466">
    <property type="protein sequence ID" value="KAL3791385.1"/>
    <property type="molecule type" value="Genomic_DNA"/>
</dbReference>
<comment type="caution">
    <text evidence="3">The sequence shown here is derived from an EMBL/GenBank/DDBJ whole genome shotgun (WGS) entry which is preliminary data.</text>
</comment>
<gene>
    <name evidence="3" type="ORF">ACHAWO_005009</name>
</gene>
<dbReference type="SUPFAM" id="SSF55136">
    <property type="entry name" value="Probable bacterial effector-binding domain"/>
    <property type="match status" value="1"/>
</dbReference>
<dbReference type="AlphaFoldDB" id="A0ABD3PZ41"/>
<dbReference type="PANTHER" id="PTHR11220">
    <property type="entry name" value="HEME-BINDING PROTEIN-RELATED"/>
    <property type="match status" value="1"/>
</dbReference>
<evidence type="ECO:0000313" key="3">
    <source>
        <dbReference type="EMBL" id="KAL3791385.1"/>
    </source>
</evidence>
<dbReference type="InterPro" id="IPR018790">
    <property type="entry name" value="DUF2358"/>
</dbReference>
<comment type="similarity">
    <text evidence="1">Belongs to the HEBP family.</text>
</comment>
<dbReference type="Pfam" id="PF04832">
    <property type="entry name" value="SOUL"/>
    <property type="match status" value="1"/>
</dbReference>
<dbReference type="InterPro" id="IPR006917">
    <property type="entry name" value="SOUL_heme-bd"/>
</dbReference>
<dbReference type="Pfam" id="PF10184">
    <property type="entry name" value="DUF2358"/>
    <property type="match status" value="1"/>
</dbReference>
<dbReference type="PANTHER" id="PTHR11220:SF1">
    <property type="entry name" value="HEME-BINDING PROTEIN 2"/>
    <property type="match status" value="1"/>
</dbReference>
<dbReference type="InterPro" id="IPR011256">
    <property type="entry name" value="Reg_factor_effector_dom_sf"/>
</dbReference>
<sequence length="430" mass="47063">MMKLIAGSLTPLLLAVASMYNGADAFSSPARNSASPTMLGSLQMHRSTSLMSKAAAITSDTNNQELSSNVAKLKRVLEQEYISFFNPMVDSWYAKDVTFNDPMTSLSGVESYRNNVDMLAGRTLMGKVLFDGAGIQLHSVTGGGIKESSNGQIEIEDIITRWTLKVTAKILPWKPEAVFSGISVYKVQPGGEEGISIIGQTDYWDSINIKPNTSSLSPKQQYQKVPTSLAINDFLNQLKPDGFLAPAAAPELPYLLLRRGDGYEIRKYPGFVGIETSYQRRDYGFGSLGAFAKGMNPLAPSLMKVWNDDNDAKDKIMTWPLEFALPGQGSDAPAPPALAVEKAGDGQWKSVSIASQSERVIAVRSFEDAAMGPVVRNCDRELRELLKRDGLVPKEDSSDFVVFAQYDAVHSMGKRRSEVWIELKDGGHPF</sequence>